<evidence type="ECO:0000313" key="10">
    <source>
        <dbReference type="Proteomes" id="UP000820669"/>
    </source>
</evidence>
<keyword evidence="6 7" id="KW-0472">Membrane</keyword>
<dbReference type="PROSITE" id="PS50928">
    <property type="entry name" value="ABC_TM1"/>
    <property type="match status" value="1"/>
</dbReference>
<evidence type="ECO:0000256" key="3">
    <source>
        <dbReference type="ARBA" id="ARBA00022475"/>
    </source>
</evidence>
<feature type="transmembrane region" description="Helical" evidence="7">
    <location>
        <begin position="100"/>
        <end position="126"/>
    </location>
</feature>
<evidence type="ECO:0000256" key="2">
    <source>
        <dbReference type="ARBA" id="ARBA00022448"/>
    </source>
</evidence>
<dbReference type="InterPro" id="IPR000515">
    <property type="entry name" value="MetI-like"/>
</dbReference>
<proteinExistence type="inferred from homology"/>
<dbReference type="InterPro" id="IPR035906">
    <property type="entry name" value="MetI-like_sf"/>
</dbReference>
<keyword evidence="5 7" id="KW-1133">Transmembrane helix</keyword>
<feature type="domain" description="ABC transmembrane type-1" evidence="8">
    <location>
        <begin position="62"/>
        <end position="261"/>
    </location>
</feature>
<comment type="similarity">
    <text evidence="7">Belongs to the binding-protein-dependent transport system permease family.</text>
</comment>
<evidence type="ECO:0000256" key="4">
    <source>
        <dbReference type="ARBA" id="ARBA00022692"/>
    </source>
</evidence>
<reference evidence="9 10" key="1">
    <citation type="submission" date="2020-04" db="EMBL/GenBank/DDBJ databases">
        <authorList>
            <person name="Klaysubun C."/>
            <person name="Duangmal K."/>
            <person name="Lipun K."/>
        </authorList>
    </citation>
    <scope>NUCLEOTIDE SEQUENCE [LARGE SCALE GENOMIC DNA]</scope>
    <source>
        <strain evidence="9 10">K10HN5</strain>
    </source>
</reference>
<evidence type="ECO:0000256" key="1">
    <source>
        <dbReference type="ARBA" id="ARBA00004651"/>
    </source>
</evidence>
<dbReference type="CDD" id="cd06261">
    <property type="entry name" value="TM_PBP2"/>
    <property type="match status" value="1"/>
</dbReference>
<name>A0ABX1S6W5_9PSEU</name>
<keyword evidence="4 7" id="KW-0812">Transmembrane</keyword>
<organism evidence="9 10">
    <name type="scientific">Pseudonocardia acidicola</name>
    <dbReference type="NCBI Taxonomy" id="2724939"/>
    <lineage>
        <taxon>Bacteria</taxon>
        <taxon>Bacillati</taxon>
        <taxon>Actinomycetota</taxon>
        <taxon>Actinomycetes</taxon>
        <taxon>Pseudonocardiales</taxon>
        <taxon>Pseudonocardiaceae</taxon>
        <taxon>Pseudonocardia</taxon>
    </lineage>
</organism>
<dbReference type="PANTHER" id="PTHR30183">
    <property type="entry name" value="MOLYBDENUM TRANSPORT SYSTEM PERMEASE PROTEIN MODB"/>
    <property type="match status" value="1"/>
</dbReference>
<dbReference type="EMBL" id="JAAXLA010000011">
    <property type="protein sequence ID" value="NMH97299.1"/>
    <property type="molecule type" value="Genomic_DNA"/>
</dbReference>
<dbReference type="Gene3D" id="1.10.3720.10">
    <property type="entry name" value="MetI-like"/>
    <property type="match status" value="1"/>
</dbReference>
<comment type="caution">
    <text evidence="9">The sequence shown here is derived from an EMBL/GenBank/DDBJ whole genome shotgun (WGS) entry which is preliminary data.</text>
</comment>
<gene>
    <name evidence="9" type="ORF">HF526_08210</name>
</gene>
<feature type="transmembrane region" description="Helical" evidence="7">
    <location>
        <begin position="69"/>
        <end position="88"/>
    </location>
</feature>
<protein>
    <submittedName>
        <fullName evidence="9">ABC transporter permease</fullName>
    </submittedName>
</protein>
<dbReference type="Proteomes" id="UP000820669">
    <property type="component" value="Unassembled WGS sequence"/>
</dbReference>
<dbReference type="RefSeq" id="WP_169380752.1">
    <property type="nucleotide sequence ID" value="NZ_JAAXLA010000011.1"/>
</dbReference>
<feature type="transmembrane region" description="Helical" evidence="7">
    <location>
        <begin position="138"/>
        <end position="158"/>
    </location>
</feature>
<evidence type="ECO:0000313" key="9">
    <source>
        <dbReference type="EMBL" id="NMH97299.1"/>
    </source>
</evidence>
<keyword evidence="10" id="KW-1185">Reference proteome</keyword>
<dbReference type="SUPFAM" id="SSF161098">
    <property type="entry name" value="MetI-like"/>
    <property type="match status" value="1"/>
</dbReference>
<dbReference type="Pfam" id="PF00528">
    <property type="entry name" value="BPD_transp_1"/>
    <property type="match status" value="1"/>
</dbReference>
<evidence type="ECO:0000256" key="5">
    <source>
        <dbReference type="ARBA" id="ARBA00022989"/>
    </source>
</evidence>
<feature type="transmembrane region" description="Helical" evidence="7">
    <location>
        <begin position="21"/>
        <end position="49"/>
    </location>
</feature>
<keyword evidence="3" id="KW-1003">Cell membrane</keyword>
<evidence type="ECO:0000256" key="7">
    <source>
        <dbReference type="RuleBase" id="RU363032"/>
    </source>
</evidence>
<dbReference type="PANTHER" id="PTHR30183:SF3">
    <property type="entry name" value="MOLYBDENUM TRANSPORT SYSTEM PERMEASE PROTEIN MODB"/>
    <property type="match status" value="1"/>
</dbReference>
<evidence type="ECO:0000256" key="6">
    <source>
        <dbReference type="ARBA" id="ARBA00023136"/>
    </source>
</evidence>
<keyword evidence="2 7" id="KW-0813">Transport</keyword>
<comment type="subcellular location">
    <subcellularLocation>
        <location evidence="1 7">Cell membrane</location>
        <topology evidence="1 7">Multi-pass membrane protein</topology>
    </subcellularLocation>
</comment>
<evidence type="ECO:0000259" key="8">
    <source>
        <dbReference type="PROSITE" id="PS50928"/>
    </source>
</evidence>
<feature type="transmembrane region" description="Helical" evidence="7">
    <location>
        <begin position="243"/>
        <end position="261"/>
    </location>
</feature>
<accession>A0ABX1S6W5</accession>
<sequence>MRPAADIAPRRPWPAGLFSAALWLLSGLLLGFIALPVLRLVTASSVISLGHALTDTDLRAALVLSVQDAALTAVLATLLGVPLGYLLARRSFPGHALVQAVVDLPLAVPHTVAGIALLLVFGRAGWIGAPADAAGVSFYGSQAGIVAAMLFVSAPFAVNSARVAFEALDPNIERAARSLGATPGQTFRRVSLPLAWRGVLTGTVLVYARSISEFGAVVILAYYPATAPVAIYNRFLTSGLTDSAAAAVLLLAVALATFLVLRTLASGWLVAGNQPARG</sequence>